<keyword evidence="3" id="KW-1133">Transmembrane helix</keyword>
<proteinExistence type="predicted"/>
<reference evidence="4 5" key="1">
    <citation type="submission" date="2018-01" db="EMBL/GenBank/DDBJ databases">
        <authorList>
            <person name="Gaut B.S."/>
            <person name="Morton B.R."/>
            <person name="Clegg M.T."/>
            <person name="Duvall M.R."/>
        </authorList>
    </citation>
    <scope>NUCLEOTIDE SEQUENCE [LARGE SCALE GENOMIC DNA]</scope>
    <source>
        <strain evidence="4">GP69</strain>
    </source>
</reference>
<dbReference type="Proteomes" id="UP000236311">
    <property type="component" value="Unassembled WGS sequence"/>
</dbReference>
<protein>
    <submittedName>
        <fullName evidence="4">Sortase family protein</fullName>
    </submittedName>
</protein>
<dbReference type="InterPro" id="IPR042002">
    <property type="entry name" value="Sortase_C"/>
</dbReference>
<dbReference type="NCBIfam" id="NF033745">
    <property type="entry name" value="class_C_sortase"/>
    <property type="match status" value="1"/>
</dbReference>
<dbReference type="CDD" id="cd05827">
    <property type="entry name" value="Sortase_C"/>
    <property type="match status" value="1"/>
</dbReference>
<dbReference type="Gene3D" id="2.40.260.10">
    <property type="entry name" value="Sortase"/>
    <property type="match status" value="1"/>
</dbReference>
<dbReference type="RefSeq" id="WP_103239389.1">
    <property type="nucleotide sequence ID" value="NZ_JANJZD010000009.1"/>
</dbReference>
<evidence type="ECO:0000256" key="1">
    <source>
        <dbReference type="ARBA" id="ARBA00022801"/>
    </source>
</evidence>
<feature type="active site" description="Proton donor/acceptor" evidence="2">
    <location>
        <position position="151"/>
    </location>
</feature>
<dbReference type="InterPro" id="IPR005754">
    <property type="entry name" value="Sortase"/>
</dbReference>
<evidence type="ECO:0000313" key="4">
    <source>
        <dbReference type="EMBL" id="SOY29281.1"/>
    </source>
</evidence>
<organism evidence="4 5">
    <name type="scientific">Acetatifactor muris</name>
    <dbReference type="NCBI Taxonomy" id="879566"/>
    <lineage>
        <taxon>Bacteria</taxon>
        <taxon>Bacillati</taxon>
        <taxon>Bacillota</taxon>
        <taxon>Clostridia</taxon>
        <taxon>Lachnospirales</taxon>
        <taxon>Lachnospiraceae</taxon>
        <taxon>Acetatifactor</taxon>
    </lineage>
</organism>
<dbReference type="NCBIfam" id="TIGR01076">
    <property type="entry name" value="sortase_fam"/>
    <property type="match status" value="1"/>
</dbReference>
<keyword evidence="1" id="KW-0378">Hydrolase</keyword>
<dbReference type="SUPFAM" id="SSF63817">
    <property type="entry name" value="Sortase"/>
    <property type="match status" value="1"/>
</dbReference>
<dbReference type="InterPro" id="IPR023365">
    <property type="entry name" value="Sortase_dom-sf"/>
</dbReference>
<feature type="transmembrane region" description="Helical" evidence="3">
    <location>
        <begin position="259"/>
        <end position="281"/>
    </location>
</feature>
<dbReference type="GO" id="GO:0016787">
    <property type="term" value="F:hydrolase activity"/>
    <property type="evidence" value="ECO:0007669"/>
    <property type="project" value="UniProtKB-KW"/>
</dbReference>
<evidence type="ECO:0000256" key="2">
    <source>
        <dbReference type="PIRSR" id="PIRSR605754-1"/>
    </source>
</evidence>
<keyword evidence="3" id="KW-0812">Transmembrane</keyword>
<dbReference type="Pfam" id="PF04203">
    <property type="entry name" value="Sortase"/>
    <property type="match status" value="1"/>
</dbReference>
<name>A0A2K4ZFP5_9FIRM</name>
<keyword evidence="3" id="KW-0472">Membrane</keyword>
<feature type="active site" description="Acyl-thioester intermediate" evidence="2">
    <location>
        <position position="218"/>
    </location>
</feature>
<accession>A0A2K4ZFP5</accession>
<dbReference type="EMBL" id="OFSM01000009">
    <property type="protein sequence ID" value="SOY29281.1"/>
    <property type="molecule type" value="Genomic_DNA"/>
</dbReference>
<keyword evidence="5" id="KW-1185">Reference proteome</keyword>
<evidence type="ECO:0000256" key="3">
    <source>
        <dbReference type="SAM" id="Phobius"/>
    </source>
</evidence>
<dbReference type="OrthoDB" id="1648028at2"/>
<evidence type="ECO:0000313" key="5">
    <source>
        <dbReference type="Proteomes" id="UP000236311"/>
    </source>
</evidence>
<dbReference type="AlphaFoldDB" id="A0A2K4ZFP5"/>
<gene>
    <name evidence="4" type="ORF">AMURIS_01996</name>
</gene>
<sequence>MKRKLSGLFFGLLFLTGLGILCYPTLSDQWNTYRQNQLITTYEEAVSVLEPEDYSREWEAARAFDAQLTRNNLYGDVFGEGEGDLEETEYWKVLNISGDGVMGYLSIPKINLKLSIYHGTGEAILQTGVGHLNGTKLPIGGESTHSVLAAHRGLPSARLFTDIDQLYKGDRIYIHILDETLAYEVDQILPMIDKDDMAALEEALQIEEGKDYITLFTCTPYGVNSHRLLVRGSRVAYEGEEEIISTPVETMLEAVQNYYMIYLILGLTVTILMILIMKFLFRPRRRKEKGGE</sequence>